<dbReference type="Pfam" id="PF00069">
    <property type="entry name" value="Pkinase"/>
    <property type="match status" value="1"/>
</dbReference>
<evidence type="ECO:0000256" key="3">
    <source>
        <dbReference type="ARBA" id="ARBA00022741"/>
    </source>
</evidence>
<evidence type="ECO:0000259" key="6">
    <source>
        <dbReference type="PROSITE" id="PS50011"/>
    </source>
</evidence>
<name>A0ABR2L3Q7_9EUKA</name>
<accession>A0ABR2L3Q7</accession>
<protein>
    <recommendedName>
        <fullName evidence="6">Protein kinase domain-containing protein</fullName>
    </recommendedName>
</protein>
<keyword evidence="3" id="KW-0547">Nucleotide-binding</keyword>
<evidence type="ECO:0000313" key="8">
    <source>
        <dbReference type="Proteomes" id="UP001470230"/>
    </source>
</evidence>
<keyword evidence="1" id="KW-0723">Serine/threonine-protein kinase</keyword>
<reference evidence="7 8" key="1">
    <citation type="submission" date="2024-04" db="EMBL/GenBank/DDBJ databases">
        <title>Tritrichomonas musculus Genome.</title>
        <authorList>
            <person name="Alves-Ferreira E."/>
            <person name="Grigg M."/>
            <person name="Lorenzi H."/>
            <person name="Galac M."/>
        </authorList>
    </citation>
    <scope>NUCLEOTIDE SEQUENCE [LARGE SCALE GENOMIC DNA]</scope>
    <source>
        <strain evidence="7 8">EAF2021</strain>
    </source>
</reference>
<evidence type="ECO:0000256" key="1">
    <source>
        <dbReference type="ARBA" id="ARBA00022527"/>
    </source>
</evidence>
<dbReference type="SMART" id="SM00220">
    <property type="entry name" value="S_TKc"/>
    <property type="match status" value="1"/>
</dbReference>
<evidence type="ECO:0000256" key="2">
    <source>
        <dbReference type="ARBA" id="ARBA00022679"/>
    </source>
</evidence>
<dbReference type="Gene3D" id="3.30.200.20">
    <property type="entry name" value="Phosphorylase Kinase, domain 1"/>
    <property type="match status" value="1"/>
</dbReference>
<feature type="domain" description="Protein kinase" evidence="6">
    <location>
        <begin position="1"/>
        <end position="182"/>
    </location>
</feature>
<dbReference type="InterPro" id="IPR011009">
    <property type="entry name" value="Kinase-like_dom_sf"/>
</dbReference>
<gene>
    <name evidence="7" type="ORF">M9Y10_000252</name>
</gene>
<sequence>MINLCFTFEDSRNYYFIYKYAEPYLFEGDQIMHNTRARGRDLLDALDHIAQYANVLHPLTEYNVLQKDGQLKLSLFDVKADEVYSQCLFADITCHPPEYLEKNEYNAKSLVWFLGIIIYMLQFKENPFFVGTQTEVRDAILNKEPTLMPYYNKDFIELVKRLLAKNPDERPNFDSIKNDRFFKLKY</sequence>
<dbReference type="PANTHER" id="PTHR24346">
    <property type="entry name" value="MAP/MICROTUBULE AFFINITY-REGULATING KINASE"/>
    <property type="match status" value="1"/>
</dbReference>
<keyword evidence="8" id="KW-1185">Reference proteome</keyword>
<dbReference type="InterPro" id="IPR000719">
    <property type="entry name" value="Prot_kinase_dom"/>
</dbReference>
<keyword evidence="2" id="KW-0808">Transferase</keyword>
<keyword evidence="5" id="KW-0067">ATP-binding</keyword>
<dbReference type="Proteomes" id="UP001470230">
    <property type="component" value="Unassembled WGS sequence"/>
</dbReference>
<evidence type="ECO:0000313" key="7">
    <source>
        <dbReference type="EMBL" id="KAK8898004.1"/>
    </source>
</evidence>
<dbReference type="PROSITE" id="PS50011">
    <property type="entry name" value="PROTEIN_KINASE_DOM"/>
    <property type="match status" value="1"/>
</dbReference>
<dbReference type="EMBL" id="JAPFFF010000001">
    <property type="protein sequence ID" value="KAK8898004.1"/>
    <property type="molecule type" value="Genomic_DNA"/>
</dbReference>
<proteinExistence type="predicted"/>
<evidence type="ECO:0000256" key="5">
    <source>
        <dbReference type="ARBA" id="ARBA00022840"/>
    </source>
</evidence>
<dbReference type="Gene3D" id="1.10.510.10">
    <property type="entry name" value="Transferase(Phosphotransferase) domain 1"/>
    <property type="match status" value="1"/>
</dbReference>
<keyword evidence="4" id="KW-0418">Kinase</keyword>
<organism evidence="7 8">
    <name type="scientific">Tritrichomonas musculus</name>
    <dbReference type="NCBI Taxonomy" id="1915356"/>
    <lineage>
        <taxon>Eukaryota</taxon>
        <taxon>Metamonada</taxon>
        <taxon>Parabasalia</taxon>
        <taxon>Tritrichomonadida</taxon>
        <taxon>Tritrichomonadidae</taxon>
        <taxon>Tritrichomonas</taxon>
    </lineage>
</organism>
<comment type="caution">
    <text evidence="7">The sequence shown here is derived from an EMBL/GenBank/DDBJ whole genome shotgun (WGS) entry which is preliminary data.</text>
</comment>
<evidence type="ECO:0000256" key="4">
    <source>
        <dbReference type="ARBA" id="ARBA00022777"/>
    </source>
</evidence>
<dbReference type="SUPFAM" id="SSF56112">
    <property type="entry name" value="Protein kinase-like (PK-like)"/>
    <property type="match status" value="1"/>
</dbReference>
<dbReference type="PANTHER" id="PTHR24346:SF82">
    <property type="entry name" value="KP78A-RELATED"/>
    <property type="match status" value="1"/>
</dbReference>